<dbReference type="InterPro" id="IPR011055">
    <property type="entry name" value="Dup_hybrid_motif"/>
</dbReference>
<keyword evidence="1" id="KW-0812">Transmembrane</keyword>
<dbReference type="Gene3D" id="2.70.70.10">
    <property type="entry name" value="Glucose Permease (Domain IIA)"/>
    <property type="match status" value="1"/>
</dbReference>
<proteinExistence type="predicted"/>
<dbReference type="SUPFAM" id="SSF51261">
    <property type="entry name" value="Duplicated hybrid motif"/>
    <property type="match status" value="1"/>
</dbReference>
<dbReference type="Pfam" id="PF01551">
    <property type="entry name" value="Peptidase_M23"/>
    <property type="match status" value="1"/>
</dbReference>
<comment type="caution">
    <text evidence="3">The sequence shown here is derived from an EMBL/GenBank/DDBJ whole genome shotgun (WGS) entry which is preliminary data.</text>
</comment>
<organism evidence="3 4">
    <name type="scientific">candidate division WOR-1 bacterium RIFOXYB2_FULL_36_35</name>
    <dbReference type="NCBI Taxonomy" id="1802578"/>
    <lineage>
        <taxon>Bacteria</taxon>
        <taxon>Bacillati</taxon>
        <taxon>Saganbacteria</taxon>
    </lineage>
</organism>
<dbReference type="Proteomes" id="UP000177905">
    <property type="component" value="Unassembled WGS sequence"/>
</dbReference>
<dbReference type="GO" id="GO:0004222">
    <property type="term" value="F:metalloendopeptidase activity"/>
    <property type="evidence" value="ECO:0007669"/>
    <property type="project" value="TreeGrafter"/>
</dbReference>
<dbReference type="CDD" id="cd12797">
    <property type="entry name" value="M23_peptidase"/>
    <property type="match status" value="1"/>
</dbReference>
<evidence type="ECO:0000313" key="4">
    <source>
        <dbReference type="Proteomes" id="UP000177905"/>
    </source>
</evidence>
<evidence type="ECO:0000313" key="3">
    <source>
        <dbReference type="EMBL" id="OGC16796.1"/>
    </source>
</evidence>
<feature type="domain" description="M23ase beta-sheet core" evidence="2">
    <location>
        <begin position="199"/>
        <end position="293"/>
    </location>
</feature>
<dbReference type="InterPro" id="IPR050570">
    <property type="entry name" value="Cell_wall_metabolism_enzyme"/>
</dbReference>
<evidence type="ECO:0000256" key="1">
    <source>
        <dbReference type="SAM" id="Phobius"/>
    </source>
</evidence>
<evidence type="ECO:0000259" key="2">
    <source>
        <dbReference type="Pfam" id="PF01551"/>
    </source>
</evidence>
<protein>
    <recommendedName>
        <fullName evidence="2">M23ase beta-sheet core domain-containing protein</fullName>
    </recommendedName>
</protein>
<dbReference type="AlphaFoldDB" id="A0A1F4S8N9"/>
<dbReference type="PANTHER" id="PTHR21666:SF286">
    <property type="entry name" value="LIPOPROTEIN NLPD"/>
    <property type="match status" value="1"/>
</dbReference>
<reference evidence="3 4" key="1">
    <citation type="journal article" date="2016" name="Nat. Commun.">
        <title>Thousands of microbial genomes shed light on interconnected biogeochemical processes in an aquifer system.</title>
        <authorList>
            <person name="Anantharaman K."/>
            <person name="Brown C.T."/>
            <person name="Hug L.A."/>
            <person name="Sharon I."/>
            <person name="Castelle C.J."/>
            <person name="Probst A.J."/>
            <person name="Thomas B.C."/>
            <person name="Singh A."/>
            <person name="Wilkins M.J."/>
            <person name="Karaoz U."/>
            <person name="Brodie E.L."/>
            <person name="Williams K.H."/>
            <person name="Hubbard S.S."/>
            <person name="Banfield J.F."/>
        </authorList>
    </citation>
    <scope>NUCLEOTIDE SEQUENCE [LARGE SCALE GENOMIC DNA]</scope>
</reference>
<dbReference type="EMBL" id="MEUA01000002">
    <property type="protein sequence ID" value="OGC16796.1"/>
    <property type="molecule type" value="Genomic_DNA"/>
</dbReference>
<gene>
    <name evidence="3" type="ORF">A2290_07925</name>
</gene>
<dbReference type="InterPro" id="IPR016047">
    <property type="entry name" value="M23ase_b-sheet_dom"/>
</dbReference>
<feature type="transmembrane region" description="Helical" evidence="1">
    <location>
        <begin position="32"/>
        <end position="56"/>
    </location>
</feature>
<keyword evidence="1" id="KW-0472">Membrane</keyword>
<keyword evidence="1" id="KW-1133">Transmembrane helix</keyword>
<dbReference type="FunFam" id="2.70.70.10:FF:000006">
    <property type="entry name" value="M23 family peptidase"/>
    <property type="match status" value="1"/>
</dbReference>
<accession>A0A1F4S8N9</accession>
<dbReference type="PANTHER" id="PTHR21666">
    <property type="entry name" value="PEPTIDASE-RELATED"/>
    <property type="match status" value="1"/>
</dbReference>
<sequence>MMKNGRNKDYTLTICAGDSEGKSVSLRLPRFIVRYFTLILVLSVTLFSLSLLYSVFISGKLIHYKMVIDSEAEKDRHIEAFAGETDLIKKELQLILDQNNQLRRVLGLKIEKTKINIDHETLKGLKEPSKYGLIFSLNKISTSLALSFKEAEDTKLSLKELKERVAEIQKKMAGTPSIWPIRGRISSRFGFRWSPWRGFHTGVDIQASYGTPIKVTADGVVAYAGWRQGYGKAVIIDHGNNFSTWYGHASAFTVRVGERVRRGDIIAYVGSTGYSTGPHLHYEVRKNDGPINPVAFLDLDILSASRYF</sequence>
<name>A0A1F4S8N9_UNCSA</name>